<evidence type="ECO:0000259" key="14">
    <source>
        <dbReference type="Pfam" id="PF22776"/>
    </source>
</evidence>
<dbReference type="InterPro" id="IPR053952">
    <property type="entry name" value="K_trans_C"/>
</dbReference>
<evidence type="ECO:0000256" key="6">
    <source>
        <dbReference type="ARBA" id="ARBA00022692"/>
    </source>
</evidence>
<dbReference type="EMBL" id="CP043420">
    <property type="protein sequence ID" value="QEL12672.1"/>
    <property type="molecule type" value="Genomic_DNA"/>
</dbReference>
<feature type="transmembrane region" description="Helical" evidence="12">
    <location>
        <begin position="374"/>
        <end position="397"/>
    </location>
</feature>
<comment type="similarity">
    <text evidence="2 12">Belongs to the HAK/KUP transporter (TC 2.A.72) family.</text>
</comment>
<gene>
    <name evidence="12" type="primary">kup</name>
    <name evidence="15" type="ORF">FY550_01950</name>
</gene>
<dbReference type="KEGG" id="kuy:FY550_01950"/>
<comment type="catalytic activity">
    <reaction evidence="12">
        <text>K(+)(in) + H(+)(in) = K(+)(out) + H(+)(out)</text>
        <dbReference type="Rhea" id="RHEA:28490"/>
        <dbReference type="ChEBI" id="CHEBI:15378"/>
        <dbReference type="ChEBI" id="CHEBI:29103"/>
    </reaction>
</comment>
<evidence type="ECO:0000256" key="4">
    <source>
        <dbReference type="ARBA" id="ARBA00022475"/>
    </source>
</evidence>
<dbReference type="Pfam" id="PF22776">
    <property type="entry name" value="K_trans_C"/>
    <property type="match status" value="1"/>
</dbReference>
<dbReference type="OrthoDB" id="9805577at2"/>
<comment type="function">
    <text evidence="12">Transport of potassium into the cell. Likely operates as a K(+):H(+) symporter.</text>
</comment>
<evidence type="ECO:0000256" key="7">
    <source>
        <dbReference type="ARBA" id="ARBA00022847"/>
    </source>
</evidence>
<dbReference type="GO" id="GO:0015079">
    <property type="term" value="F:potassium ion transmembrane transporter activity"/>
    <property type="evidence" value="ECO:0007669"/>
    <property type="project" value="UniProtKB-UniRule"/>
</dbReference>
<feature type="transmembrane region" description="Helical" evidence="12">
    <location>
        <begin position="404"/>
        <end position="423"/>
    </location>
</feature>
<dbReference type="InterPro" id="IPR053951">
    <property type="entry name" value="K_trans_N"/>
</dbReference>
<dbReference type="PANTHER" id="PTHR30540:SF79">
    <property type="entry name" value="LOW AFFINITY POTASSIUM TRANSPORT SYSTEM PROTEIN KUP"/>
    <property type="match status" value="1"/>
</dbReference>
<dbReference type="GO" id="GO:0015293">
    <property type="term" value="F:symporter activity"/>
    <property type="evidence" value="ECO:0007669"/>
    <property type="project" value="UniProtKB-UniRule"/>
</dbReference>
<keyword evidence="6 12" id="KW-0812">Transmembrane</keyword>
<reference evidence="15 16" key="1">
    <citation type="submission" date="2019-08" db="EMBL/GenBank/DDBJ databases">
        <title>Complete genome sequence of Kushneria sp. YCWA18, a halophilic phosphate-solubilizing bacterium isolated from Daqiao saltern in China.</title>
        <authorList>
            <person name="Du G.-X."/>
            <person name="Qu L.-Y."/>
        </authorList>
    </citation>
    <scope>NUCLEOTIDE SEQUENCE [LARGE SCALE GENOMIC DNA]</scope>
    <source>
        <strain evidence="15 16">YCWA18</strain>
    </source>
</reference>
<evidence type="ECO:0000256" key="1">
    <source>
        <dbReference type="ARBA" id="ARBA00004141"/>
    </source>
</evidence>
<evidence type="ECO:0000256" key="8">
    <source>
        <dbReference type="ARBA" id="ARBA00022958"/>
    </source>
</evidence>
<evidence type="ECO:0000256" key="9">
    <source>
        <dbReference type="ARBA" id="ARBA00022989"/>
    </source>
</evidence>
<dbReference type="Pfam" id="PF02705">
    <property type="entry name" value="K_trans"/>
    <property type="match status" value="1"/>
</dbReference>
<dbReference type="PANTHER" id="PTHR30540">
    <property type="entry name" value="OSMOTIC STRESS POTASSIUM TRANSPORTER"/>
    <property type="match status" value="1"/>
</dbReference>
<keyword evidence="10 12" id="KW-0406">Ion transport</keyword>
<name>A0A5C1A198_9GAMM</name>
<dbReference type="Proteomes" id="UP000322553">
    <property type="component" value="Chromosome"/>
</dbReference>
<keyword evidence="11 12" id="KW-0472">Membrane</keyword>
<keyword evidence="16" id="KW-1185">Reference proteome</keyword>
<evidence type="ECO:0000313" key="15">
    <source>
        <dbReference type="EMBL" id="QEL12672.1"/>
    </source>
</evidence>
<keyword evidence="8 12" id="KW-0630">Potassium</keyword>
<evidence type="ECO:0000256" key="12">
    <source>
        <dbReference type="HAMAP-Rule" id="MF_01522"/>
    </source>
</evidence>
<evidence type="ECO:0000256" key="3">
    <source>
        <dbReference type="ARBA" id="ARBA00022448"/>
    </source>
</evidence>
<feature type="transmembrane region" description="Helical" evidence="12">
    <location>
        <begin position="429"/>
        <end position="450"/>
    </location>
</feature>
<keyword evidence="9 12" id="KW-1133">Transmembrane helix</keyword>
<feature type="transmembrane region" description="Helical" evidence="12">
    <location>
        <begin position="256"/>
        <end position="277"/>
    </location>
</feature>
<organism evidence="15 16">
    <name type="scientific">Kushneria phosphatilytica</name>
    <dbReference type="NCBI Taxonomy" id="657387"/>
    <lineage>
        <taxon>Bacteria</taxon>
        <taxon>Pseudomonadati</taxon>
        <taxon>Pseudomonadota</taxon>
        <taxon>Gammaproteobacteria</taxon>
        <taxon>Oceanospirillales</taxon>
        <taxon>Halomonadaceae</taxon>
        <taxon>Kushneria</taxon>
    </lineage>
</organism>
<evidence type="ECO:0000256" key="10">
    <source>
        <dbReference type="ARBA" id="ARBA00023065"/>
    </source>
</evidence>
<evidence type="ECO:0000259" key="13">
    <source>
        <dbReference type="Pfam" id="PF02705"/>
    </source>
</evidence>
<evidence type="ECO:0000256" key="2">
    <source>
        <dbReference type="ARBA" id="ARBA00007019"/>
    </source>
</evidence>
<evidence type="ECO:0000256" key="11">
    <source>
        <dbReference type="ARBA" id="ARBA00023136"/>
    </source>
</evidence>
<dbReference type="HAMAP" id="MF_01522">
    <property type="entry name" value="Kup"/>
    <property type="match status" value="1"/>
</dbReference>
<feature type="domain" description="K+ potassium transporter integral membrane" evidence="13">
    <location>
        <begin position="22"/>
        <end position="471"/>
    </location>
</feature>
<feature type="transmembrane region" description="Helical" evidence="12">
    <location>
        <begin position="347"/>
        <end position="368"/>
    </location>
</feature>
<accession>A0A5C1A198</accession>
<keyword evidence="5 12" id="KW-0633">Potassium transport</keyword>
<protein>
    <recommendedName>
        <fullName evidence="12">Probable potassium transport system protein Kup</fullName>
    </recommendedName>
</protein>
<feature type="transmembrane region" description="Helical" evidence="12">
    <location>
        <begin position="211"/>
        <end position="235"/>
    </location>
</feature>
<feature type="transmembrane region" description="Helical" evidence="12">
    <location>
        <begin position="59"/>
        <end position="79"/>
    </location>
</feature>
<feature type="transmembrane region" description="Helical" evidence="12">
    <location>
        <begin position="297"/>
        <end position="326"/>
    </location>
</feature>
<comment type="subcellular location">
    <subcellularLocation>
        <location evidence="12">Cell membrane</location>
        <topology evidence="12">Multi-pass membrane protein</topology>
    </subcellularLocation>
    <subcellularLocation>
        <location evidence="1">Membrane</location>
        <topology evidence="1">Multi-pass membrane protein</topology>
    </subcellularLocation>
</comment>
<keyword evidence="4 12" id="KW-1003">Cell membrane</keyword>
<keyword evidence="7 12" id="KW-0769">Symport</keyword>
<feature type="transmembrane region" description="Helical" evidence="12">
    <location>
        <begin position="148"/>
        <end position="167"/>
    </location>
</feature>
<dbReference type="GO" id="GO:0005886">
    <property type="term" value="C:plasma membrane"/>
    <property type="evidence" value="ECO:0007669"/>
    <property type="project" value="UniProtKB-SubCell"/>
</dbReference>
<sequence>MPSLIMTTSTASLPHRTMPGLIVATIGVVYGDIGTSPLYTLREVFTGGYGVRPDEAGVLGILSLIFWSLLWVVSLKYVIVVLRADNEGEGGVMALTALARQAVSHHGVREGLILLGLVGAALLYGDSMITPAISVLSAVEGVEVAYPAIDHWIVPVALIILIGLFVLQHKGTTVIGRLFGPLMLVWFTSLAALGLMAILQTPEVLLALNPGYAVGFFTAHPGIGIAILSAVVLALTGAEALYADLGHFGRPPIARAWFLVVLPALLLNYFGQGALLLEQPEAIRNPFYLLAPEWALWPLVVLATLATIIASQAVISGAFSITYQAIRFGYLPRMSVHHTSRLERGQIYMPLVNWLLMAGVVALVVGFASSTGLATAYGIAVTGTMLITTLLLGVVMLRVWHWPGWLAIPLLIGFVLVDTLYFSANIAKLFHGGAFPVLAGAGLFLLMSTWRRGRRLLEARQMQPGLSLEGLITSLQRDPPHRVEGTAIFLSGRTDILPRALLHNLMHNQVLHRQVALLTVVTEDRPFVPISERAECQSFEFGFYRIVLHFGFMEYTDVPGALRYCHCPGLTFEPLRTTWFLTRETLIANKRMGMARWRERLFSFMLKNAQSNMQYFHLPPHRVVELGSQLEV</sequence>
<dbReference type="AlphaFoldDB" id="A0A5C1A198"/>
<evidence type="ECO:0000313" key="16">
    <source>
        <dbReference type="Proteomes" id="UP000322553"/>
    </source>
</evidence>
<dbReference type="InterPro" id="IPR023051">
    <property type="entry name" value="Kup"/>
</dbReference>
<feature type="transmembrane region" description="Helical" evidence="12">
    <location>
        <begin position="21"/>
        <end position="39"/>
    </location>
</feature>
<dbReference type="InterPro" id="IPR003855">
    <property type="entry name" value="K+_transporter"/>
</dbReference>
<feature type="transmembrane region" description="Helical" evidence="12">
    <location>
        <begin position="112"/>
        <end position="136"/>
    </location>
</feature>
<feature type="transmembrane region" description="Helical" evidence="12">
    <location>
        <begin position="179"/>
        <end position="199"/>
    </location>
</feature>
<feature type="domain" description="K+ potassium transporter C-terminal" evidence="14">
    <location>
        <begin position="485"/>
        <end position="631"/>
    </location>
</feature>
<keyword evidence="3 12" id="KW-0813">Transport</keyword>
<proteinExistence type="inferred from homology"/>
<evidence type="ECO:0000256" key="5">
    <source>
        <dbReference type="ARBA" id="ARBA00022538"/>
    </source>
</evidence>